<feature type="transmembrane region" description="Helical" evidence="6">
    <location>
        <begin position="208"/>
        <end position="230"/>
    </location>
</feature>
<keyword evidence="8" id="KW-1185">Reference proteome</keyword>
<sequence>MLPPYNTQQAFLKRLFHPWTLIDWHQAVVEFEYALLKPKKLALTRLQRLRVKGHLGHDDPGMFMLLVYLIISSGLTYGLAVYATHRNMISFFSLLQGFMVFPAAVFVLGTTMSSASLFLILKRVSKVRKGSLTAKLGTRVFKKTGDGSLLASTGPSTSAGADQDLFLYCFDLVCNALVPALIVLCPLQYLLLPLVLAGHPDSGPFSKFASTFVANLLHASAAILFTNSISKGLAITPPPINAAAGLVLLPLALWLLTILILTILRINLTSIFFTYAFGYLFRSDLTQVKTNP</sequence>
<evidence type="ECO:0000313" key="8">
    <source>
        <dbReference type="Proteomes" id="UP000019763"/>
    </source>
</evidence>
<feature type="transmembrane region" description="Helical" evidence="6">
    <location>
        <begin position="242"/>
        <end position="264"/>
    </location>
</feature>
<comment type="similarity">
    <text evidence="2">Belongs to the unc-50 family.</text>
</comment>
<evidence type="ECO:0000256" key="3">
    <source>
        <dbReference type="ARBA" id="ARBA00022692"/>
    </source>
</evidence>
<dbReference type="PANTHER" id="PTHR12841">
    <property type="entry name" value="PROTEIN UNC-50 HOMOLOG"/>
    <property type="match status" value="1"/>
</dbReference>
<dbReference type="GO" id="GO:0000139">
    <property type="term" value="C:Golgi membrane"/>
    <property type="evidence" value="ECO:0007669"/>
    <property type="project" value="TreeGrafter"/>
</dbReference>
<dbReference type="GeneID" id="22913778"/>
<evidence type="ECO:0000256" key="4">
    <source>
        <dbReference type="ARBA" id="ARBA00022989"/>
    </source>
</evidence>
<dbReference type="PANTHER" id="PTHR12841:SF6">
    <property type="entry name" value="PROTEIN UNC-50 HOMOLOG"/>
    <property type="match status" value="1"/>
</dbReference>
<proteinExistence type="inferred from homology"/>
<keyword evidence="3 6" id="KW-0812">Transmembrane</keyword>
<evidence type="ECO:0000256" key="6">
    <source>
        <dbReference type="SAM" id="Phobius"/>
    </source>
</evidence>
<evidence type="ECO:0000256" key="5">
    <source>
        <dbReference type="ARBA" id="ARBA00023136"/>
    </source>
</evidence>
<evidence type="ECO:0000256" key="2">
    <source>
        <dbReference type="ARBA" id="ARBA00006293"/>
    </source>
</evidence>
<dbReference type="Proteomes" id="UP000019763">
    <property type="component" value="Unassembled WGS sequence"/>
</dbReference>
<dbReference type="Pfam" id="PF05216">
    <property type="entry name" value="UNC-50"/>
    <property type="match status" value="1"/>
</dbReference>
<dbReference type="InterPro" id="IPR007881">
    <property type="entry name" value="UNC-50"/>
</dbReference>
<gene>
    <name evidence="7" type="ORF">GNI_105940</name>
</gene>
<feature type="transmembrane region" description="Helical" evidence="6">
    <location>
        <begin position="62"/>
        <end position="82"/>
    </location>
</feature>
<organism evidence="7 8">
    <name type="scientific">Gregarina niphandrodes</name>
    <name type="common">Septate eugregarine</name>
    <dbReference type="NCBI Taxonomy" id="110365"/>
    <lineage>
        <taxon>Eukaryota</taxon>
        <taxon>Sar</taxon>
        <taxon>Alveolata</taxon>
        <taxon>Apicomplexa</taxon>
        <taxon>Conoidasida</taxon>
        <taxon>Gregarinasina</taxon>
        <taxon>Eugregarinorida</taxon>
        <taxon>Gregarinidae</taxon>
        <taxon>Gregarina</taxon>
    </lineage>
</organism>
<comment type="caution">
    <text evidence="7">The sequence shown here is derived from an EMBL/GenBank/DDBJ whole genome shotgun (WGS) entry which is preliminary data.</text>
</comment>
<name>A0A023B406_GRENI</name>
<evidence type="ECO:0000256" key="1">
    <source>
        <dbReference type="ARBA" id="ARBA00004141"/>
    </source>
</evidence>
<dbReference type="VEuPathDB" id="CryptoDB:GNI_105940"/>
<feature type="transmembrane region" description="Helical" evidence="6">
    <location>
        <begin position="165"/>
        <end position="196"/>
    </location>
</feature>
<evidence type="ECO:0000313" key="7">
    <source>
        <dbReference type="EMBL" id="EZG56069.1"/>
    </source>
</evidence>
<comment type="subcellular location">
    <subcellularLocation>
        <location evidence="1">Membrane</location>
        <topology evidence="1">Multi-pass membrane protein</topology>
    </subcellularLocation>
</comment>
<reference evidence="7" key="1">
    <citation type="submission" date="2013-12" db="EMBL/GenBank/DDBJ databases">
        <authorList>
            <person name="Omoto C.K."/>
            <person name="Sibley D."/>
            <person name="Venepally P."/>
            <person name="Hadjithomas M."/>
            <person name="Karamycheva S."/>
            <person name="Brunk B."/>
            <person name="Roos D."/>
            <person name="Caler E."/>
            <person name="Lorenzi H."/>
        </authorList>
    </citation>
    <scope>NUCLEOTIDE SEQUENCE</scope>
</reference>
<accession>A0A023B406</accession>
<protein>
    <submittedName>
        <fullName evidence="7">UNC-50 family protein</fullName>
    </submittedName>
</protein>
<keyword evidence="5 6" id="KW-0472">Membrane</keyword>
<dbReference type="RefSeq" id="XP_011131358.1">
    <property type="nucleotide sequence ID" value="XM_011133056.1"/>
</dbReference>
<keyword evidence="4 6" id="KW-1133">Transmembrane helix</keyword>
<dbReference type="EMBL" id="AFNH02000789">
    <property type="protein sequence ID" value="EZG56069.1"/>
    <property type="molecule type" value="Genomic_DNA"/>
</dbReference>
<dbReference type="AlphaFoldDB" id="A0A023B406"/>
<feature type="transmembrane region" description="Helical" evidence="6">
    <location>
        <begin position="94"/>
        <end position="121"/>
    </location>
</feature>